<keyword evidence="1" id="KW-0614">Plasmid</keyword>
<sequence length="136" mass="14921">MAMNKAERAHVEALEQSLREARALRWSDPVEPDLLASSGNEISGFYANVYSKKVGVAWSTGTYHGRDCASSKEQKASGTSASQRGIDLYSTRVRALQALRHEIVKQAVKDLADIDRQIEEAKTEEVPANSDTRGQG</sequence>
<organism evidence="1">
    <name type="scientific">Burkholderia sp. M701</name>
    <dbReference type="NCBI Taxonomy" id="326454"/>
    <lineage>
        <taxon>Bacteria</taxon>
        <taxon>Pseudomonadati</taxon>
        <taxon>Pseudomonadota</taxon>
        <taxon>Betaproteobacteria</taxon>
        <taxon>Burkholderiales</taxon>
        <taxon>Burkholderiaceae</taxon>
        <taxon>Burkholderia</taxon>
    </lineage>
</organism>
<reference evidence="1" key="2">
    <citation type="submission" date="2024-06" db="EMBL/GenBank/DDBJ databases">
        <authorList>
            <person name="Sakai Y."/>
            <person name="Fujii T."/>
        </authorList>
    </citation>
    <scope>NUCLEOTIDE SEQUENCE</scope>
    <source>
        <strain evidence="1">M701</strain>
        <plasmid evidence="1">pM7012</plasmid>
    </source>
</reference>
<dbReference type="EMBL" id="AB853026">
    <property type="protein sequence ID" value="BAO18981.1"/>
    <property type="molecule type" value="Genomic_DNA"/>
</dbReference>
<dbReference type="AlphaFoldDB" id="V5YPY9"/>
<evidence type="ECO:0000313" key="1">
    <source>
        <dbReference type="EMBL" id="BAO18981.1"/>
    </source>
</evidence>
<protein>
    <submittedName>
        <fullName evidence="1">Uncharacterized protein</fullName>
    </submittedName>
</protein>
<geneLocation type="plasmid" evidence="1">
    <name>pM7012</name>
</geneLocation>
<accession>V5YPY9</accession>
<name>V5YPY9_9BURK</name>
<proteinExistence type="predicted"/>
<dbReference type="RefSeq" id="WP_023842524.1">
    <property type="nucleotide sequence ID" value="NC_022995.1"/>
</dbReference>
<reference evidence="1" key="1">
    <citation type="journal article" date="2014" name="Microbiology">
        <title>A 2,4-dichlorophenoxyacetic acid degradation plasmid pM7012 discloses distribution of an unclassified megaplasmid group across bacterial species.</title>
        <authorList>
            <person name="Sakai Y."/>
            <person name="Ogawa N."/>
            <person name="Shimomura Y."/>
            <person name="Fujii T."/>
        </authorList>
    </citation>
    <scope>NUCLEOTIDE SEQUENCE</scope>
    <source>
        <strain evidence="1">M701</strain>
    </source>
</reference>